<dbReference type="RefSeq" id="WP_186442500.1">
    <property type="nucleotide sequence ID" value="NZ_CP159925.1"/>
</dbReference>
<accession>A0AAU8MW59</accession>
<dbReference type="AlphaFoldDB" id="A0AAU8MW59"/>
<evidence type="ECO:0008006" key="3">
    <source>
        <dbReference type="Google" id="ProtNLM"/>
    </source>
</evidence>
<reference evidence="2" key="1">
    <citation type="submission" date="2024-06" db="EMBL/GenBank/DDBJ databases">
        <authorList>
            <person name="Li S."/>
        </authorList>
    </citation>
    <scope>NUCLEOTIDE SEQUENCE</scope>
    <source>
        <strain evidence="2">SR10</strain>
    </source>
</reference>
<organism evidence="2">
    <name type="scientific">Lysobacter firmicutimachus</name>
    <dbReference type="NCBI Taxonomy" id="1792846"/>
    <lineage>
        <taxon>Bacteria</taxon>
        <taxon>Pseudomonadati</taxon>
        <taxon>Pseudomonadota</taxon>
        <taxon>Gammaproteobacteria</taxon>
        <taxon>Lysobacterales</taxon>
        <taxon>Lysobacteraceae</taxon>
        <taxon>Lysobacter</taxon>
    </lineage>
</organism>
<protein>
    <recommendedName>
        <fullName evidence="3">Transposase</fullName>
    </recommendedName>
</protein>
<name>A0AAU8MW59_9GAMM</name>
<dbReference type="EMBL" id="CP159925">
    <property type="protein sequence ID" value="XCO76508.1"/>
    <property type="molecule type" value="Genomic_DNA"/>
</dbReference>
<sequence length="310" mass="35346">MLNLYLRWFESEPVDALLPAKGADVMTDLAALGAFHAPRRTRRVQCRDCGRQQARHVYEAGEHRLLPCMECGGQVESQGPPFESVQLQREWLPETLSRQMAGERAKPTVLLAQRLWNLASIDTPRGDVSVVLLRCGWQVDYTEVVNALRKILASRLIILTTSRMHHDALGKPGWSVVPLIGVAKLETNGLWLEREALIERQIRADPSSRNPRPHSSAGSEKPLWFEMGPDNAWLRVRHRQLSLRGKQRAFVASITRAHERGRAHHRLSDAVTDANYDRDIRSLQQICTRREFRDFIGVADGFVWIRDDVD</sequence>
<feature type="region of interest" description="Disordered" evidence="1">
    <location>
        <begin position="203"/>
        <end position="222"/>
    </location>
</feature>
<evidence type="ECO:0000256" key="1">
    <source>
        <dbReference type="SAM" id="MobiDB-lite"/>
    </source>
</evidence>
<gene>
    <name evidence="2" type="ORF">ABU614_06905</name>
</gene>
<proteinExistence type="predicted"/>
<evidence type="ECO:0000313" key="2">
    <source>
        <dbReference type="EMBL" id="XCO76508.1"/>
    </source>
</evidence>